<feature type="binding site" evidence="7">
    <location>
        <position position="167"/>
    </location>
    <ligand>
        <name>substrate</name>
    </ligand>
</feature>
<keyword evidence="5 7" id="KW-0012">Acyltransferase</keyword>
<keyword evidence="3 7" id="KW-0479">Metal-binding</keyword>
<evidence type="ECO:0000256" key="1">
    <source>
        <dbReference type="ARBA" id="ARBA00022679"/>
    </source>
</evidence>
<dbReference type="EMBL" id="OZ034688">
    <property type="protein sequence ID" value="CAL1329063.1"/>
    <property type="molecule type" value="Genomic_DNA"/>
</dbReference>
<evidence type="ECO:0000256" key="5">
    <source>
        <dbReference type="ARBA" id="ARBA00023315"/>
    </source>
</evidence>
<name>A0ABM9NNK6_9GAMM</name>
<dbReference type="GO" id="GO:0061711">
    <property type="term" value="F:tRNA N(6)-L-threonylcarbamoyladenine synthase activity"/>
    <property type="evidence" value="ECO:0007669"/>
    <property type="project" value="UniProtKB-EC"/>
</dbReference>
<evidence type="ECO:0000256" key="4">
    <source>
        <dbReference type="ARBA" id="ARBA00023004"/>
    </source>
</evidence>
<dbReference type="SUPFAM" id="SSF53067">
    <property type="entry name" value="Actin-like ATPase domain"/>
    <property type="match status" value="1"/>
</dbReference>
<sequence length="337" mass="36661">MRVLGIETSCDDTGISIYDDNIGILSNQLHSQIKIHSCYNGVVPELASRDHICKIVPLIKKTLKEANLNITDIDAVAYTAGPGLVGSLMVGATVGRSLAFSLNIPSISVHHIEGHLLSFMLEKKKVDFPFLGLIISGGHTQIINVTKIGKYEVLGESLDDSVGEVFDKIAKLLGLGYPGGRLLSIMAEQGISGRFIFPRPMTKKPGLDFSFSGLKTFVANTIYKSSNDKQTLSDIAKGFEDAVIDTIIIKCKRAIKQSGINRLVISGGVSSNSSLRIKIKNVMKQINVEVFYSSPEFCTDNAAMIALVGSIRIKNGFIDDLSIFVRPRWGLNELLCI</sequence>
<protein>
    <recommendedName>
        <fullName evidence="7">tRNA N6-adenosine threonylcarbamoyltransferase</fullName>
        <ecNumber evidence="7">2.3.1.234</ecNumber>
    </recommendedName>
    <alternativeName>
        <fullName evidence="7">N6-L-threonylcarbamoyladenine synthase</fullName>
        <shortName evidence="7">t(6)A synthase</shortName>
    </alternativeName>
    <alternativeName>
        <fullName evidence="7">t(6)A37 threonylcarbamoyladenosine biosynthesis protein TsaD</fullName>
    </alternativeName>
    <alternativeName>
        <fullName evidence="7">tRNA threonylcarbamoyladenosine biosynthesis protein TsaD</fullName>
    </alternativeName>
</protein>
<dbReference type="PRINTS" id="PR00789">
    <property type="entry name" value="OSIALOPTASE"/>
</dbReference>
<feature type="domain" description="Gcp-like" evidence="8">
    <location>
        <begin position="24"/>
        <end position="306"/>
    </location>
</feature>
<keyword evidence="2 7" id="KW-0819">tRNA processing</keyword>
<proteinExistence type="inferred from homology"/>
<dbReference type="InterPro" id="IPR000905">
    <property type="entry name" value="Gcp-like_dom"/>
</dbReference>
<accession>A0ABM9NNK6</accession>
<evidence type="ECO:0000256" key="2">
    <source>
        <dbReference type="ARBA" id="ARBA00022694"/>
    </source>
</evidence>
<comment type="subcellular location">
    <subcellularLocation>
        <location evidence="7">Cytoplasm</location>
    </subcellularLocation>
</comment>
<dbReference type="Gene3D" id="3.30.420.40">
    <property type="match status" value="2"/>
</dbReference>
<dbReference type="InterPro" id="IPR017861">
    <property type="entry name" value="KAE1/TsaD"/>
</dbReference>
<feature type="binding site" evidence="7">
    <location>
        <position position="180"/>
    </location>
    <ligand>
        <name>substrate</name>
    </ligand>
</feature>
<dbReference type="Proteomes" id="UP001497533">
    <property type="component" value="Chromosome"/>
</dbReference>
<dbReference type="HAMAP" id="MF_01445">
    <property type="entry name" value="TsaD"/>
    <property type="match status" value="1"/>
</dbReference>
<feature type="binding site" evidence="7">
    <location>
        <position position="300"/>
    </location>
    <ligand>
        <name>Fe cation</name>
        <dbReference type="ChEBI" id="CHEBI:24875"/>
    </ligand>
</feature>
<gene>
    <name evidence="7 9" type="primary">tsaD</name>
    <name evidence="9" type="ORF">PRHACTZTBTEA_131</name>
</gene>
<dbReference type="InterPro" id="IPR017860">
    <property type="entry name" value="Peptidase_M22_CS"/>
</dbReference>
<evidence type="ECO:0000313" key="10">
    <source>
        <dbReference type="Proteomes" id="UP001497533"/>
    </source>
</evidence>
<dbReference type="NCBIfam" id="TIGR00329">
    <property type="entry name" value="gcp_kae1"/>
    <property type="match status" value="1"/>
</dbReference>
<comment type="function">
    <text evidence="7">Required for the formation of a threonylcarbamoyl group on adenosine at position 37 (t(6)A37) in tRNAs that read codons beginning with adenine. Is involved in the transfer of the threonylcarbamoyl moiety of threonylcarbamoyl-AMP (TC-AMP) to the N6 group of A37, together with TsaE and TsaB. TsaD likely plays a direct catalytic role in this reaction.</text>
</comment>
<dbReference type="InterPro" id="IPR022450">
    <property type="entry name" value="TsaD"/>
</dbReference>
<feature type="binding site" evidence="7">
    <location>
        <position position="111"/>
    </location>
    <ligand>
        <name>Fe cation</name>
        <dbReference type="ChEBI" id="CHEBI:24875"/>
    </ligand>
</feature>
<comment type="catalytic activity">
    <reaction evidence="6 7">
        <text>L-threonylcarbamoyladenylate + adenosine(37) in tRNA = N(6)-L-threonylcarbamoyladenosine(37) in tRNA + AMP + H(+)</text>
        <dbReference type="Rhea" id="RHEA:37059"/>
        <dbReference type="Rhea" id="RHEA-COMP:10162"/>
        <dbReference type="Rhea" id="RHEA-COMP:10163"/>
        <dbReference type="ChEBI" id="CHEBI:15378"/>
        <dbReference type="ChEBI" id="CHEBI:73682"/>
        <dbReference type="ChEBI" id="CHEBI:74411"/>
        <dbReference type="ChEBI" id="CHEBI:74418"/>
        <dbReference type="ChEBI" id="CHEBI:456215"/>
        <dbReference type="EC" id="2.3.1.234"/>
    </reaction>
</comment>
<feature type="binding site" evidence="7">
    <location>
        <position position="115"/>
    </location>
    <ligand>
        <name>Fe cation</name>
        <dbReference type="ChEBI" id="CHEBI:24875"/>
    </ligand>
</feature>
<dbReference type="PANTHER" id="PTHR11735:SF6">
    <property type="entry name" value="TRNA N6-ADENOSINE THREONYLCARBAMOYLTRANSFERASE, MITOCHONDRIAL"/>
    <property type="match status" value="1"/>
</dbReference>
<comment type="cofactor">
    <cofactor evidence="7">
        <name>Fe(2+)</name>
        <dbReference type="ChEBI" id="CHEBI:29033"/>
    </cofactor>
    <text evidence="7">Binds 1 Fe(2+) ion per subunit.</text>
</comment>
<comment type="caution">
    <text evidence="7">Lacks conserved residue(s) required for the propagation of feature annotation.</text>
</comment>
<dbReference type="NCBIfam" id="TIGR03723">
    <property type="entry name" value="T6A_TsaD_YgjD"/>
    <property type="match status" value="1"/>
</dbReference>
<evidence type="ECO:0000259" key="8">
    <source>
        <dbReference type="Pfam" id="PF00814"/>
    </source>
</evidence>
<dbReference type="Pfam" id="PF00814">
    <property type="entry name" value="TsaD"/>
    <property type="match status" value="1"/>
</dbReference>
<dbReference type="PANTHER" id="PTHR11735">
    <property type="entry name" value="TRNA N6-ADENOSINE THREONYLCARBAMOYLTRANSFERASE"/>
    <property type="match status" value="1"/>
</dbReference>
<dbReference type="EC" id="2.3.1.234" evidence="7"/>
<organism evidence="9 10">
    <name type="scientific">Candidatus Providencia siddallii</name>
    <dbReference type="NCBI Taxonomy" id="1715285"/>
    <lineage>
        <taxon>Bacteria</taxon>
        <taxon>Pseudomonadati</taxon>
        <taxon>Pseudomonadota</taxon>
        <taxon>Gammaproteobacteria</taxon>
        <taxon>Enterobacterales</taxon>
        <taxon>Morganellaceae</taxon>
        <taxon>Providencia</taxon>
    </lineage>
</organism>
<feature type="binding site" evidence="7">
    <location>
        <begin position="134"/>
        <end position="138"/>
    </location>
    <ligand>
        <name>substrate</name>
    </ligand>
</feature>
<dbReference type="CDD" id="cd24133">
    <property type="entry name" value="ASKHA_NBD_TsaD_bac"/>
    <property type="match status" value="1"/>
</dbReference>
<dbReference type="PROSITE" id="PS01016">
    <property type="entry name" value="GLYCOPROTEASE"/>
    <property type="match status" value="1"/>
</dbReference>
<comment type="similarity">
    <text evidence="7">Belongs to the KAE1 / TsaD family.</text>
</comment>
<evidence type="ECO:0000313" key="9">
    <source>
        <dbReference type="EMBL" id="CAL1329063.1"/>
    </source>
</evidence>
<evidence type="ECO:0000256" key="3">
    <source>
        <dbReference type="ARBA" id="ARBA00022723"/>
    </source>
</evidence>
<keyword evidence="7" id="KW-0963">Cytoplasm</keyword>
<keyword evidence="10" id="KW-1185">Reference proteome</keyword>
<feature type="binding site" evidence="7">
    <location>
        <position position="272"/>
    </location>
    <ligand>
        <name>substrate</name>
    </ligand>
</feature>
<dbReference type="InterPro" id="IPR043129">
    <property type="entry name" value="ATPase_NBD"/>
</dbReference>
<reference evidence="9" key="1">
    <citation type="submission" date="2024-04" db="EMBL/GenBank/DDBJ databases">
        <authorList>
            <person name="Manzano-Marin A."/>
            <person name="Manzano-Marin A."/>
            <person name="Alejandro Manzano Marin A."/>
        </authorList>
    </citation>
    <scope>NUCLEOTIDE SEQUENCE [LARGE SCALE GENOMIC DNA]</scope>
    <source>
        <strain evidence="9">TABTEA</strain>
    </source>
</reference>
<evidence type="ECO:0000256" key="6">
    <source>
        <dbReference type="ARBA" id="ARBA00048117"/>
    </source>
</evidence>
<evidence type="ECO:0000256" key="7">
    <source>
        <dbReference type="HAMAP-Rule" id="MF_01445"/>
    </source>
</evidence>
<keyword evidence="1 7" id="KW-0808">Transferase</keyword>
<keyword evidence="4 7" id="KW-0408">Iron</keyword>
<dbReference type="RefSeq" id="WP_341765119.1">
    <property type="nucleotide sequence ID" value="NZ_OZ034688.1"/>
</dbReference>